<comment type="pathway">
    <text evidence="3 7">Carbohydrate degradation; pentose phosphate pathway; D-ribulose 5-phosphate from D-glucose 6-phosphate (oxidative stage): step 2/3.</text>
</comment>
<evidence type="ECO:0000256" key="4">
    <source>
        <dbReference type="ARBA" id="ARBA00010662"/>
    </source>
</evidence>
<dbReference type="EMBL" id="JACIER010000016">
    <property type="protein sequence ID" value="MBB4045563.1"/>
    <property type="molecule type" value="Genomic_DNA"/>
</dbReference>
<dbReference type="InterPro" id="IPR039104">
    <property type="entry name" value="6PGL"/>
</dbReference>
<dbReference type="PANTHER" id="PTHR11054:SF0">
    <property type="entry name" value="6-PHOSPHOGLUCONOLACTONASE"/>
    <property type="match status" value="1"/>
</dbReference>
<dbReference type="AlphaFoldDB" id="A0A840DAF7"/>
<dbReference type="RefSeq" id="WP_044163095.1">
    <property type="nucleotide sequence ID" value="NZ_JACIER010000016.1"/>
</dbReference>
<dbReference type="GO" id="GO:0006098">
    <property type="term" value="P:pentose-phosphate shunt"/>
    <property type="evidence" value="ECO:0007669"/>
    <property type="project" value="UniProtKB-UniPathway"/>
</dbReference>
<accession>A0A840DAF7</accession>
<dbReference type="Gene3D" id="3.40.50.1360">
    <property type="match status" value="1"/>
</dbReference>
<comment type="catalytic activity">
    <reaction evidence="1 7">
        <text>6-phospho-D-glucono-1,5-lactone + H2O = 6-phospho-D-gluconate + H(+)</text>
        <dbReference type="Rhea" id="RHEA:12556"/>
        <dbReference type="ChEBI" id="CHEBI:15377"/>
        <dbReference type="ChEBI" id="CHEBI:15378"/>
        <dbReference type="ChEBI" id="CHEBI:57955"/>
        <dbReference type="ChEBI" id="CHEBI:58759"/>
        <dbReference type="EC" id="3.1.1.31"/>
    </reaction>
</comment>
<evidence type="ECO:0000256" key="2">
    <source>
        <dbReference type="ARBA" id="ARBA00002681"/>
    </source>
</evidence>
<dbReference type="SUPFAM" id="SSF100950">
    <property type="entry name" value="NagB/RpiA/CoA transferase-like"/>
    <property type="match status" value="1"/>
</dbReference>
<comment type="caution">
    <text evidence="9">The sequence shown here is derived from an EMBL/GenBank/DDBJ whole genome shotgun (WGS) entry which is preliminary data.</text>
</comment>
<gene>
    <name evidence="7" type="primary">pgl</name>
    <name evidence="9" type="ORF">GGR06_003378</name>
</gene>
<dbReference type="Proteomes" id="UP000560658">
    <property type="component" value="Unassembled WGS sequence"/>
</dbReference>
<dbReference type="UniPathway" id="UPA00115">
    <property type="reaction ID" value="UER00409"/>
</dbReference>
<dbReference type="InterPro" id="IPR005900">
    <property type="entry name" value="6-phosphogluconolactonase_DevB"/>
</dbReference>
<evidence type="ECO:0000256" key="5">
    <source>
        <dbReference type="ARBA" id="ARBA00013198"/>
    </source>
</evidence>
<evidence type="ECO:0000313" key="10">
    <source>
        <dbReference type="Proteomes" id="UP000560658"/>
    </source>
</evidence>
<feature type="domain" description="Glucosamine/galactosamine-6-phosphate isomerase" evidence="8">
    <location>
        <begin position="15"/>
        <end position="220"/>
    </location>
</feature>
<keyword evidence="7 9" id="KW-0378">Hydrolase</keyword>
<dbReference type="GO" id="GO:0005975">
    <property type="term" value="P:carbohydrate metabolic process"/>
    <property type="evidence" value="ECO:0007669"/>
    <property type="project" value="UniProtKB-UniRule"/>
</dbReference>
<evidence type="ECO:0000313" key="9">
    <source>
        <dbReference type="EMBL" id="MBB4045563.1"/>
    </source>
</evidence>
<dbReference type="PANTHER" id="PTHR11054">
    <property type="entry name" value="6-PHOSPHOGLUCONOLACTONASE"/>
    <property type="match status" value="1"/>
</dbReference>
<name>A0A840DAF7_9BACE</name>
<dbReference type="EC" id="3.1.1.31" evidence="5 7"/>
<evidence type="ECO:0000256" key="6">
    <source>
        <dbReference type="ARBA" id="ARBA00020337"/>
    </source>
</evidence>
<comment type="similarity">
    <text evidence="4 7">Belongs to the glucosamine/galactosamine-6-phosphate isomerase family. 6-phosphogluconolactonase subfamily.</text>
</comment>
<protein>
    <recommendedName>
        <fullName evidence="6 7">6-phosphogluconolactonase</fullName>
        <shortName evidence="7">6PGL</shortName>
        <ecNumber evidence="5 7">3.1.1.31</ecNumber>
    </recommendedName>
</protein>
<dbReference type="NCBIfam" id="TIGR01198">
    <property type="entry name" value="pgl"/>
    <property type="match status" value="1"/>
</dbReference>
<dbReference type="GO" id="GO:0017057">
    <property type="term" value="F:6-phosphogluconolactonase activity"/>
    <property type="evidence" value="ECO:0007669"/>
    <property type="project" value="UniProtKB-UniRule"/>
</dbReference>
<keyword evidence="10" id="KW-1185">Reference proteome</keyword>
<dbReference type="InterPro" id="IPR006148">
    <property type="entry name" value="Glc/Gal-6P_isomerase"/>
</dbReference>
<evidence type="ECO:0000256" key="7">
    <source>
        <dbReference type="RuleBase" id="RU365095"/>
    </source>
</evidence>
<organism evidence="9 10">
    <name type="scientific">Bacteroides reticulotermitis</name>
    <dbReference type="NCBI Taxonomy" id="1133319"/>
    <lineage>
        <taxon>Bacteria</taxon>
        <taxon>Pseudomonadati</taxon>
        <taxon>Bacteroidota</taxon>
        <taxon>Bacteroidia</taxon>
        <taxon>Bacteroidales</taxon>
        <taxon>Bacteroidaceae</taxon>
        <taxon>Bacteroides</taxon>
    </lineage>
</organism>
<reference evidence="9" key="1">
    <citation type="submission" date="2020-08" db="EMBL/GenBank/DDBJ databases">
        <title>Genomic Encyclopedia of Type Strains, Phase IV (KMG-IV): sequencing the most valuable type-strain genomes for metagenomic binning, comparative biology and taxonomic classification.</title>
        <authorList>
            <person name="Goeker M."/>
        </authorList>
    </citation>
    <scope>NUCLEOTIDE SEQUENCE [LARGE SCALE GENOMIC DNA]</scope>
    <source>
        <strain evidence="9">DSM 105720</strain>
    </source>
</reference>
<dbReference type="InterPro" id="IPR037171">
    <property type="entry name" value="NagB/RpiA_transferase-like"/>
</dbReference>
<dbReference type="CDD" id="cd01400">
    <property type="entry name" value="6PGL"/>
    <property type="match status" value="1"/>
</dbReference>
<evidence type="ECO:0000259" key="8">
    <source>
        <dbReference type="Pfam" id="PF01182"/>
    </source>
</evidence>
<proteinExistence type="inferred from homology"/>
<dbReference type="Pfam" id="PF01182">
    <property type="entry name" value="Glucosamine_iso"/>
    <property type="match status" value="1"/>
</dbReference>
<sequence>MKQTVSSSAIETSRALILHIVQLMNEEPAKIFHIALSGGVTPALMFDLWANEYVDITPWERMRFYWVDERCVPPEDSDSNYGMTRNLLLGHAPLSYANIFRIQGENKPADEAKRYAALVQAQVPNKNGWPEFDIVLLGVGDDGHTSSIFPGQEEFLSSSEMYVVSRNPNNGQQRIALTGLPILNAQRVIFLVTGKKKADVVSNICHLGDVGPAAYIAHRARNVELFIDEGAASKL</sequence>
<evidence type="ECO:0000256" key="3">
    <source>
        <dbReference type="ARBA" id="ARBA00004961"/>
    </source>
</evidence>
<evidence type="ECO:0000256" key="1">
    <source>
        <dbReference type="ARBA" id="ARBA00000832"/>
    </source>
</evidence>
<comment type="function">
    <text evidence="2 7">Hydrolysis of 6-phosphogluconolactone to 6-phosphogluconate.</text>
</comment>